<reference evidence="2" key="1">
    <citation type="journal article" date="2012" name="Proc. Natl. Acad. Sci. U.S.A.">
        <title>Antigenic diversity is generated by distinct evolutionary mechanisms in African trypanosome species.</title>
        <authorList>
            <person name="Jackson A.P."/>
            <person name="Berry A."/>
            <person name="Aslett M."/>
            <person name="Allison H.C."/>
            <person name="Burton P."/>
            <person name="Vavrova-Anderson J."/>
            <person name="Brown R."/>
            <person name="Browne H."/>
            <person name="Corton N."/>
            <person name="Hauser H."/>
            <person name="Gamble J."/>
            <person name="Gilderthorp R."/>
            <person name="Marcello L."/>
            <person name="McQuillan J."/>
            <person name="Otto T.D."/>
            <person name="Quail M.A."/>
            <person name="Sanders M.J."/>
            <person name="van Tonder A."/>
            <person name="Ginger M.L."/>
            <person name="Field M.C."/>
            <person name="Barry J.D."/>
            <person name="Hertz-Fowler C."/>
            <person name="Berriman M."/>
        </authorList>
    </citation>
    <scope>NUCLEOTIDE SEQUENCE</scope>
    <source>
        <strain evidence="2">IL3000</strain>
    </source>
</reference>
<dbReference type="AlphaFoldDB" id="G0UQP9"/>
<proteinExistence type="predicted"/>
<accession>G0UQP9</accession>
<organism evidence="2">
    <name type="scientific">Trypanosoma congolense (strain IL3000)</name>
    <dbReference type="NCBI Taxonomy" id="1068625"/>
    <lineage>
        <taxon>Eukaryota</taxon>
        <taxon>Discoba</taxon>
        <taxon>Euglenozoa</taxon>
        <taxon>Kinetoplastea</taxon>
        <taxon>Metakinetoplastina</taxon>
        <taxon>Trypanosomatida</taxon>
        <taxon>Trypanosomatidae</taxon>
        <taxon>Trypanosoma</taxon>
        <taxon>Nannomonas</taxon>
    </lineage>
</organism>
<dbReference type="EMBL" id="HE575320">
    <property type="protein sequence ID" value="CCC91710.1"/>
    <property type="molecule type" value="Genomic_DNA"/>
</dbReference>
<evidence type="ECO:0000256" key="1">
    <source>
        <dbReference type="SAM" id="MobiDB-lite"/>
    </source>
</evidence>
<sequence>MEASPQSILISSITGALRQNSASHSLPMGKADAVKLPSLAEKSEGIAGDGNGMVGKAAGEQIAGNRPISQSKSACNNGNGHNMEIKHSTRGARNTAPCIADGKRRLQELLQEQQMMEEKDLEGRLRHEGYIKEAEKYLNELRQMRRGNGPSNGGMLAPRVTLTTGPRPPSGVRKANSPSGPCTGISDIKVVKFTLLE</sequence>
<dbReference type="VEuPathDB" id="TriTrypDB:TcIL3000_7_5240"/>
<name>G0UQP9_TRYCI</name>
<protein>
    <submittedName>
        <fullName evidence="2">Uncharacterized protein TCIL3000_7_5240</fullName>
    </submittedName>
</protein>
<feature type="region of interest" description="Disordered" evidence="1">
    <location>
        <begin position="147"/>
        <end position="180"/>
    </location>
</feature>
<evidence type="ECO:0000313" key="2">
    <source>
        <dbReference type="EMBL" id="CCC91710.1"/>
    </source>
</evidence>
<gene>
    <name evidence="2" type="ORF">TCIL3000_7_5240</name>
</gene>